<name>W1NUR3_AMBTC</name>
<organism evidence="2 3">
    <name type="scientific">Amborella trichopoda</name>
    <dbReference type="NCBI Taxonomy" id="13333"/>
    <lineage>
        <taxon>Eukaryota</taxon>
        <taxon>Viridiplantae</taxon>
        <taxon>Streptophyta</taxon>
        <taxon>Embryophyta</taxon>
        <taxon>Tracheophyta</taxon>
        <taxon>Spermatophyta</taxon>
        <taxon>Magnoliopsida</taxon>
        <taxon>Amborellales</taxon>
        <taxon>Amborellaceae</taxon>
        <taxon>Amborella</taxon>
    </lineage>
</organism>
<proteinExistence type="predicted"/>
<reference evidence="3" key="1">
    <citation type="journal article" date="2013" name="Science">
        <title>The Amborella genome and the evolution of flowering plants.</title>
        <authorList>
            <consortium name="Amborella Genome Project"/>
        </authorList>
    </citation>
    <scope>NUCLEOTIDE SEQUENCE [LARGE SCALE GENOMIC DNA]</scope>
</reference>
<keyword evidence="3" id="KW-1185">Reference proteome</keyword>
<feature type="region of interest" description="Disordered" evidence="1">
    <location>
        <begin position="89"/>
        <end position="109"/>
    </location>
</feature>
<evidence type="ECO:0000313" key="2">
    <source>
        <dbReference type="EMBL" id="ERM99337.1"/>
    </source>
</evidence>
<evidence type="ECO:0000313" key="3">
    <source>
        <dbReference type="Proteomes" id="UP000017836"/>
    </source>
</evidence>
<sequence length="109" mass="11479">MLSPPHASGSSQPMILPTSTFSVALIPEPSPFSLAMVAFDAGTPRLSPPPPLFSNLQQPLLQPPLATNTALYWFVNSSSPLLYARPSSGLSSHASGVSASQNTYPWSIV</sequence>
<feature type="compositionally biased region" description="Low complexity" evidence="1">
    <location>
        <begin position="89"/>
        <end position="100"/>
    </location>
</feature>
<protein>
    <submittedName>
        <fullName evidence="2">Uncharacterized protein</fullName>
    </submittedName>
</protein>
<dbReference type="HOGENOM" id="CLU_2187501_0_0_1"/>
<dbReference type="Proteomes" id="UP000017836">
    <property type="component" value="Unassembled WGS sequence"/>
</dbReference>
<accession>W1NUR3</accession>
<dbReference type="AlphaFoldDB" id="W1NUR3"/>
<dbReference type="Gramene" id="ERM99337">
    <property type="protein sequence ID" value="ERM99337"/>
    <property type="gene ID" value="AMTR_s00108p00104560"/>
</dbReference>
<evidence type="ECO:0000256" key="1">
    <source>
        <dbReference type="SAM" id="MobiDB-lite"/>
    </source>
</evidence>
<dbReference type="EMBL" id="KI395026">
    <property type="protein sequence ID" value="ERM99337.1"/>
    <property type="molecule type" value="Genomic_DNA"/>
</dbReference>
<gene>
    <name evidence="2" type="ORF">AMTR_s00108p00104560</name>
</gene>